<dbReference type="AlphaFoldDB" id="A0A1Q9E3L5"/>
<feature type="region of interest" description="Disordered" evidence="1">
    <location>
        <begin position="186"/>
        <end position="220"/>
    </location>
</feature>
<evidence type="ECO:0008006" key="4">
    <source>
        <dbReference type="Google" id="ProtNLM"/>
    </source>
</evidence>
<dbReference type="OrthoDB" id="421044at2759"/>
<evidence type="ECO:0000313" key="2">
    <source>
        <dbReference type="EMBL" id="OLQ02015.1"/>
    </source>
</evidence>
<dbReference type="Proteomes" id="UP000186817">
    <property type="component" value="Unassembled WGS sequence"/>
</dbReference>
<evidence type="ECO:0000256" key="1">
    <source>
        <dbReference type="SAM" id="MobiDB-lite"/>
    </source>
</evidence>
<reference evidence="2 3" key="1">
    <citation type="submission" date="2016-02" db="EMBL/GenBank/DDBJ databases">
        <title>Genome analysis of coral dinoflagellate symbionts highlights evolutionary adaptations to a symbiotic lifestyle.</title>
        <authorList>
            <person name="Aranda M."/>
            <person name="Li Y."/>
            <person name="Liew Y.J."/>
            <person name="Baumgarten S."/>
            <person name="Simakov O."/>
            <person name="Wilson M."/>
            <person name="Piel J."/>
            <person name="Ashoor H."/>
            <person name="Bougouffa S."/>
            <person name="Bajic V.B."/>
            <person name="Ryu T."/>
            <person name="Ravasi T."/>
            <person name="Bayer T."/>
            <person name="Micklem G."/>
            <person name="Kim H."/>
            <person name="Bhak J."/>
            <person name="Lajeunesse T.C."/>
            <person name="Voolstra C.R."/>
        </authorList>
    </citation>
    <scope>NUCLEOTIDE SEQUENCE [LARGE SCALE GENOMIC DNA]</scope>
    <source>
        <strain evidence="2 3">CCMP2467</strain>
    </source>
</reference>
<accession>A0A1Q9E3L5</accession>
<proteinExistence type="predicted"/>
<keyword evidence="3" id="KW-1185">Reference proteome</keyword>
<comment type="caution">
    <text evidence="2">The sequence shown here is derived from an EMBL/GenBank/DDBJ whole genome shotgun (WGS) entry which is preliminary data.</text>
</comment>
<name>A0A1Q9E3L5_SYMMI</name>
<dbReference type="EMBL" id="LSRX01000275">
    <property type="protein sequence ID" value="OLQ02015.1"/>
    <property type="molecule type" value="Genomic_DNA"/>
</dbReference>
<gene>
    <name evidence="2" type="ORF">AK812_SmicGene15172</name>
</gene>
<protein>
    <recommendedName>
        <fullName evidence="4">Ubiquitin-like domain-containing protein</fullName>
    </recommendedName>
</protein>
<organism evidence="2 3">
    <name type="scientific">Symbiodinium microadriaticum</name>
    <name type="common">Dinoflagellate</name>
    <name type="synonym">Zooxanthella microadriatica</name>
    <dbReference type="NCBI Taxonomy" id="2951"/>
    <lineage>
        <taxon>Eukaryota</taxon>
        <taxon>Sar</taxon>
        <taxon>Alveolata</taxon>
        <taxon>Dinophyceae</taxon>
        <taxon>Suessiales</taxon>
        <taxon>Symbiodiniaceae</taxon>
        <taxon>Symbiodinium</taxon>
    </lineage>
</organism>
<sequence length="220" mass="24194">MRLPDKVVLNVYTANGDQLCHILADLAWTADMLKEAVASHAGEGKCLCDLLVGGRYFDDAGTTLATLGLEPNTGMTPVEAVVQKLVEPGTYECEWVEKFMEPVTYSCKLTISADFTFVLEQRASFDEEAAISEPGKVKYGNKFVFNAVDPVHAIRCDEEARLYLSTGCCRTADDELLFVRKVEPKTSAGEKAEDCEAEEEKADAGDDVPNWESYLDSRAT</sequence>
<evidence type="ECO:0000313" key="3">
    <source>
        <dbReference type="Proteomes" id="UP000186817"/>
    </source>
</evidence>